<dbReference type="Pfam" id="PF05050">
    <property type="entry name" value="Methyltransf_21"/>
    <property type="match status" value="1"/>
</dbReference>
<dbReference type="PANTHER" id="PTHR34203">
    <property type="entry name" value="METHYLTRANSFERASE, FKBM FAMILY PROTEIN"/>
    <property type="match status" value="1"/>
</dbReference>
<dbReference type="OrthoDB" id="261740at2"/>
<dbReference type="AlphaFoldDB" id="A0A517MKQ4"/>
<dbReference type="InterPro" id="IPR052514">
    <property type="entry name" value="SAM-dependent_MTase"/>
</dbReference>
<name>A0A517MKQ4_9BACT</name>
<evidence type="ECO:0000313" key="3">
    <source>
        <dbReference type="Proteomes" id="UP000320672"/>
    </source>
</evidence>
<evidence type="ECO:0000313" key="2">
    <source>
        <dbReference type="EMBL" id="QDS95475.1"/>
    </source>
</evidence>
<sequence>MKAKEILFLLGMKPRARKFGYEFRSFYSPVFGEIKYAQWMHPKTYKMECNERELSRLSELVQPGDVVIDVGAHAGDSTLPLALACGTDGCVLAFEPNTFVYPVLEANSKLNTDKTNIIPLNVAATEEDCELEFEYSDPGFCNGGRHKGISRWRHGHAFNQKVQGRNLDRLLEQDHSECRGRVSYIKTDAEGYDLSVLKSLEGTIKECRPYVQSEIYKLMAPEERHGVVDLMHSLDYRITFHDPAVAGFGDGQEIGHDNIESWPNYDVFCQPLAA</sequence>
<proteinExistence type="predicted"/>
<keyword evidence="3" id="KW-1185">Reference proteome</keyword>
<dbReference type="InterPro" id="IPR029063">
    <property type="entry name" value="SAM-dependent_MTases_sf"/>
</dbReference>
<protein>
    <recommendedName>
        <fullName evidence="1">Methyltransferase FkbM domain-containing protein</fullName>
    </recommendedName>
</protein>
<reference evidence="2 3" key="1">
    <citation type="submission" date="2019-02" db="EMBL/GenBank/DDBJ databases">
        <title>Deep-cultivation of Planctomycetes and their phenomic and genomic characterization uncovers novel biology.</title>
        <authorList>
            <person name="Wiegand S."/>
            <person name="Jogler M."/>
            <person name="Boedeker C."/>
            <person name="Pinto D."/>
            <person name="Vollmers J."/>
            <person name="Rivas-Marin E."/>
            <person name="Kohn T."/>
            <person name="Peeters S.H."/>
            <person name="Heuer A."/>
            <person name="Rast P."/>
            <person name="Oberbeckmann S."/>
            <person name="Bunk B."/>
            <person name="Jeske O."/>
            <person name="Meyerdierks A."/>
            <person name="Storesund J.E."/>
            <person name="Kallscheuer N."/>
            <person name="Luecker S."/>
            <person name="Lage O.M."/>
            <person name="Pohl T."/>
            <person name="Merkel B.J."/>
            <person name="Hornburger P."/>
            <person name="Mueller R.-W."/>
            <person name="Bruemmer F."/>
            <person name="Labrenz M."/>
            <person name="Spormann A.M."/>
            <person name="Op den Camp H."/>
            <person name="Overmann J."/>
            <person name="Amann R."/>
            <person name="Jetten M.S.M."/>
            <person name="Mascher T."/>
            <person name="Medema M.H."/>
            <person name="Devos D.P."/>
            <person name="Kaster A.-K."/>
            <person name="Ovreas L."/>
            <person name="Rohde M."/>
            <person name="Galperin M.Y."/>
            <person name="Jogler C."/>
        </authorList>
    </citation>
    <scope>NUCLEOTIDE SEQUENCE [LARGE SCALE GENOMIC DNA]</scope>
    <source>
        <strain evidence="2 3">FF011L</strain>
    </source>
</reference>
<dbReference type="Gene3D" id="3.40.50.150">
    <property type="entry name" value="Vaccinia Virus protein VP39"/>
    <property type="match status" value="1"/>
</dbReference>
<dbReference type="InterPro" id="IPR006342">
    <property type="entry name" value="FkbM_mtfrase"/>
</dbReference>
<dbReference type="NCBIfam" id="TIGR01444">
    <property type="entry name" value="fkbM_fam"/>
    <property type="match status" value="1"/>
</dbReference>
<dbReference type="RefSeq" id="WP_145353638.1">
    <property type="nucleotide sequence ID" value="NZ_CP036262.1"/>
</dbReference>
<dbReference type="KEGG" id="rml:FF011L_42710"/>
<dbReference type="PANTHER" id="PTHR34203:SF15">
    <property type="entry name" value="SLL1173 PROTEIN"/>
    <property type="match status" value="1"/>
</dbReference>
<feature type="domain" description="Methyltransferase FkbM" evidence="1">
    <location>
        <begin position="69"/>
        <end position="238"/>
    </location>
</feature>
<gene>
    <name evidence="2" type="ORF">FF011L_42710</name>
</gene>
<dbReference type="SUPFAM" id="SSF53335">
    <property type="entry name" value="S-adenosyl-L-methionine-dependent methyltransferases"/>
    <property type="match status" value="1"/>
</dbReference>
<organism evidence="2 3">
    <name type="scientific">Roseimaritima multifibrata</name>
    <dbReference type="NCBI Taxonomy" id="1930274"/>
    <lineage>
        <taxon>Bacteria</taxon>
        <taxon>Pseudomonadati</taxon>
        <taxon>Planctomycetota</taxon>
        <taxon>Planctomycetia</taxon>
        <taxon>Pirellulales</taxon>
        <taxon>Pirellulaceae</taxon>
        <taxon>Roseimaritima</taxon>
    </lineage>
</organism>
<dbReference type="Proteomes" id="UP000320672">
    <property type="component" value="Chromosome"/>
</dbReference>
<dbReference type="EMBL" id="CP036262">
    <property type="protein sequence ID" value="QDS95475.1"/>
    <property type="molecule type" value="Genomic_DNA"/>
</dbReference>
<accession>A0A517MKQ4</accession>
<evidence type="ECO:0000259" key="1">
    <source>
        <dbReference type="Pfam" id="PF05050"/>
    </source>
</evidence>